<comment type="caution">
    <text evidence="5">The sequence shown here is derived from an EMBL/GenBank/DDBJ whole genome shotgun (WGS) entry which is preliminary data.</text>
</comment>
<name>A0A1S1R4H5_9ACTN</name>
<dbReference type="EMBL" id="MAXA01000080">
    <property type="protein sequence ID" value="OHV40172.1"/>
    <property type="molecule type" value="Genomic_DNA"/>
</dbReference>
<evidence type="ECO:0000313" key="5">
    <source>
        <dbReference type="EMBL" id="OHV40172.1"/>
    </source>
</evidence>
<dbReference type="InterPro" id="IPR036388">
    <property type="entry name" value="WH-like_DNA-bd_sf"/>
</dbReference>
<sequence length="129" mass="14654">MSPDTPQPPGTARPGRSYHCHVEVTVDVIGGKWTPVVLAHLKEHDRLRFAQLRRLIPDITEKMLAQRLRELEAIQIVDRIPVSTAPPHVEYALTAQGRSLAPVLQAMWEWGRDWAATNRLAVDPVQFRH</sequence>
<accession>A0A1S1R4H5</accession>
<keyword evidence="6" id="KW-1185">Reference proteome</keyword>
<evidence type="ECO:0000256" key="2">
    <source>
        <dbReference type="ARBA" id="ARBA00023125"/>
    </source>
</evidence>
<dbReference type="GO" id="GO:0003677">
    <property type="term" value="F:DNA binding"/>
    <property type="evidence" value="ECO:0007669"/>
    <property type="project" value="UniProtKB-KW"/>
</dbReference>
<dbReference type="PROSITE" id="PS51118">
    <property type="entry name" value="HTH_HXLR"/>
    <property type="match status" value="1"/>
</dbReference>
<organism evidence="5 6">
    <name type="scientific">Parafrankia soli</name>
    <dbReference type="NCBI Taxonomy" id="2599596"/>
    <lineage>
        <taxon>Bacteria</taxon>
        <taxon>Bacillati</taxon>
        <taxon>Actinomycetota</taxon>
        <taxon>Actinomycetes</taxon>
        <taxon>Frankiales</taxon>
        <taxon>Frankiaceae</taxon>
        <taxon>Parafrankia</taxon>
    </lineage>
</organism>
<dbReference type="Proteomes" id="UP000179769">
    <property type="component" value="Unassembled WGS sequence"/>
</dbReference>
<dbReference type="InterPro" id="IPR036390">
    <property type="entry name" value="WH_DNA-bd_sf"/>
</dbReference>
<keyword evidence="3" id="KW-0804">Transcription</keyword>
<dbReference type="PANTHER" id="PTHR33204:SF29">
    <property type="entry name" value="TRANSCRIPTIONAL REGULATOR"/>
    <property type="match status" value="1"/>
</dbReference>
<dbReference type="Pfam" id="PF01638">
    <property type="entry name" value="HxlR"/>
    <property type="match status" value="1"/>
</dbReference>
<gene>
    <name evidence="5" type="ORF">BBK14_13130</name>
</gene>
<dbReference type="Gene3D" id="1.10.10.10">
    <property type="entry name" value="Winged helix-like DNA-binding domain superfamily/Winged helix DNA-binding domain"/>
    <property type="match status" value="1"/>
</dbReference>
<dbReference type="PANTHER" id="PTHR33204">
    <property type="entry name" value="TRANSCRIPTIONAL REGULATOR, MARR FAMILY"/>
    <property type="match status" value="1"/>
</dbReference>
<evidence type="ECO:0000256" key="3">
    <source>
        <dbReference type="ARBA" id="ARBA00023163"/>
    </source>
</evidence>
<protein>
    <submittedName>
        <fullName evidence="5">HxlR family transcriptional regulator</fullName>
    </submittedName>
</protein>
<dbReference type="OrthoDB" id="370168at2"/>
<evidence type="ECO:0000259" key="4">
    <source>
        <dbReference type="PROSITE" id="PS51118"/>
    </source>
</evidence>
<feature type="domain" description="HTH hxlR-type" evidence="4">
    <location>
        <begin position="20"/>
        <end position="119"/>
    </location>
</feature>
<dbReference type="RefSeq" id="WP_071060934.1">
    <property type="nucleotide sequence ID" value="NZ_MAXA01000080.1"/>
</dbReference>
<dbReference type="AlphaFoldDB" id="A0A1S1R4H5"/>
<dbReference type="InterPro" id="IPR002577">
    <property type="entry name" value="HTH_HxlR"/>
</dbReference>
<proteinExistence type="predicted"/>
<evidence type="ECO:0000256" key="1">
    <source>
        <dbReference type="ARBA" id="ARBA00023015"/>
    </source>
</evidence>
<keyword evidence="1" id="KW-0805">Transcription regulation</keyword>
<reference evidence="6" key="1">
    <citation type="submission" date="2016-07" db="EMBL/GenBank/DDBJ databases">
        <title>Frankia sp. NRRL B-16219 Genome sequencing.</title>
        <authorList>
            <person name="Ghodhbane-Gtari F."/>
            <person name="Swanson E."/>
            <person name="Gueddou A."/>
            <person name="Louati M."/>
            <person name="Nouioui I."/>
            <person name="Hezbri K."/>
            <person name="Abebe-Akele F."/>
            <person name="Simpson S."/>
            <person name="Morris K."/>
            <person name="Thomas K."/>
            <person name="Gtari M."/>
            <person name="Tisa L.S."/>
        </authorList>
    </citation>
    <scope>NUCLEOTIDE SEQUENCE [LARGE SCALE GENOMIC DNA]</scope>
    <source>
        <strain evidence="6">NRRL B-16219</strain>
    </source>
</reference>
<dbReference type="SUPFAM" id="SSF46785">
    <property type="entry name" value="Winged helix' DNA-binding domain"/>
    <property type="match status" value="1"/>
</dbReference>
<keyword evidence="2" id="KW-0238">DNA-binding</keyword>
<evidence type="ECO:0000313" key="6">
    <source>
        <dbReference type="Proteomes" id="UP000179769"/>
    </source>
</evidence>